<feature type="active site" description="Nucleophile; for GTP cyclohydrolase activity" evidence="19">
    <location>
        <position position="341"/>
    </location>
</feature>
<feature type="binding site" evidence="19">
    <location>
        <position position="35"/>
    </location>
    <ligand>
        <name>Mg(2+)</name>
        <dbReference type="ChEBI" id="CHEBI:18420"/>
        <label>1</label>
    </ligand>
</feature>
<feature type="binding site" evidence="19">
    <location>
        <position position="327"/>
    </location>
    <ligand>
        <name>GTP</name>
        <dbReference type="ChEBI" id="CHEBI:37565"/>
    </ligand>
</feature>
<evidence type="ECO:0000256" key="17">
    <source>
        <dbReference type="ARBA" id="ARBA00043932"/>
    </source>
</evidence>
<comment type="catalytic activity">
    <reaction evidence="18 19">
        <text>GTP + 4 H2O = 2,5-diamino-6-hydroxy-4-(5-phosphoribosylamino)-pyrimidine + formate + 2 phosphate + 3 H(+)</text>
        <dbReference type="Rhea" id="RHEA:23704"/>
        <dbReference type="ChEBI" id="CHEBI:15377"/>
        <dbReference type="ChEBI" id="CHEBI:15378"/>
        <dbReference type="ChEBI" id="CHEBI:15740"/>
        <dbReference type="ChEBI" id="CHEBI:37565"/>
        <dbReference type="ChEBI" id="CHEBI:43474"/>
        <dbReference type="ChEBI" id="CHEBI:58614"/>
        <dbReference type="EC" id="3.5.4.25"/>
    </reaction>
</comment>
<evidence type="ECO:0000256" key="1">
    <source>
        <dbReference type="ARBA" id="ARBA00000141"/>
    </source>
</evidence>
<feature type="binding site" evidence="19">
    <location>
        <begin position="262"/>
        <end position="266"/>
    </location>
    <ligand>
        <name>GTP</name>
        <dbReference type="ChEBI" id="CHEBI:37565"/>
    </ligand>
</feature>
<dbReference type="InterPro" id="IPR000926">
    <property type="entry name" value="RibA"/>
</dbReference>
<dbReference type="EC" id="4.1.99.12" evidence="19"/>
<evidence type="ECO:0000256" key="7">
    <source>
        <dbReference type="ARBA" id="ARBA00022619"/>
    </source>
</evidence>
<evidence type="ECO:0000256" key="10">
    <source>
        <dbReference type="ARBA" id="ARBA00022801"/>
    </source>
</evidence>
<keyword evidence="22" id="KW-1185">Reference proteome</keyword>
<dbReference type="GO" id="GO:0000287">
    <property type="term" value="F:magnesium ion binding"/>
    <property type="evidence" value="ECO:0007669"/>
    <property type="project" value="UniProtKB-UniRule"/>
</dbReference>
<comment type="cofactor">
    <cofactor evidence="19">
        <name>Zn(2+)</name>
        <dbReference type="ChEBI" id="CHEBI:29105"/>
    </cofactor>
    <text evidence="19">Binds 1 zinc ion per subunit.</text>
</comment>
<dbReference type="FunFam" id="3.40.50.10990:FF:000001">
    <property type="entry name" value="Riboflavin biosynthesis protein RibBA"/>
    <property type="match status" value="1"/>
</dbReference>
<evidence type="ECO:0000256" key="19">
    <source>
        <dbReference type="HAMAP-Rule" id="MF_01283"/>
    </source>
</evidence>
<feature type="binding site" evidence="19">
    <location>
        <position position="171"/>
    </location>
    <ligand>
        <name>D-ribulose 5-phosphate</name>
        <dbReference type="ChEBI" id="CHEBI:58121"/>
    </ligand>
</feature>
<feature type="binding site" evidence="19">
    <location>
        <position position="283"/>
    </location>
    <ligand>
        <name>GTP</name>
        <dbReference type="ChEBI" id="CHEBI:37565"/>
    </ligand>
</feature>
<dbReference type="HAMAP" id="MF_01283">
    <property type="entry name" value="RibBA"/>
    <property type="match status" value="1"/>
</dbReference>
<dbReference type="Pfam" id="PF00926">
    <property type="entry name" value="DHBP_synthase"/>
    <property type="match status" value="1"/>
</dbReference>
<dbReference type="EC" id="3.5.4.25" evidence="19"/>
<comment type="function">
    <text evidence="17 19">Catalyzes the conversion of GTP to 2,5-diamino-6-ribosylamino-4(3H)-pyrimidinone 5'-phosphate (DARP), formate and pyrophosphate.</text>
</comment>
<dbReference type="eggNOG" id="COG0807">
    <property type="taxonomic scope" value="Bacteria"/>
</dbReference>
<feature type="binding site" evidence="19">
    <location>
        <position position="150"/>
    </location>
    <ligand>
        <name>Mg(2+)</name>
        <dbReference type="ChEBI" id="CHEBI:18420"/>
        <label>2</label>
    </ligand>
</feature>
<evidence type="ECO:0000256" key="16">
    <source>
        <dbReference type="ARBA" id="ARBA00023268"/>
    </source>
</evidence>
<dbReference type="RefSeq" id="WP_006300981.1">
    <property type="nucleotide sequence ID" value="NZ_CM001022.1"/>
</dbReference>
<keyword evidence="13 19" id="KW-0342">GTP-binding</keyword>
<dbReference type="Pfam" id="PF00925">
    <property type="entry name" value="GTP_cyclohydro2"/>
    <property type="match status" value="1"/>
</dbReference>
<feature type="binding site" evidence="19">
    <location>
        <position position="39"/>
    </location>
    <ligand>
        <name>D-ribulose 5-phosphate</name>
        <dbReference type="ChEBI" id="CHEBI:58121"/>
    </ligand>
</feature>
<dbReference type="SUPFAM" id="SSF142695">
    <property type="entry name" value="RibA-like"/>
    <property type="match status" value="1"/>
</dbReference>
<keyword evidence="10 19" id="KW-0378">Hydrolase</keyword>
<dbReference type="InterPro" id="IPR032677">
    <property type="entry name" value="GTP_cyclohydro_II"/>
</dbReference>
<evidence type="ECO:0000256" key="12">
    <source>
        <dbReference type="ARBA" id="ARBA00022842"/>
    </source>
</evidence>
<dbReference type="PANTHER" id="PTHR21327:SF18">
    <property type="entry name" value="3,4-DIHYDROXY-2-BUTANONE 4-PHOSPHATE SYNTHASE"/>
    <property type="match status" value="1"/>
</dbReference>
<dbReference type="AlphaFoldDB" id="E3CZJ3"/>
<evidence type="ECO:0000256" key="5">
    <source>
        <dbReference type="ARBA" id="ARBA00004904"/>
    </source>
</evidence>
<sequence length="409" mass="45692">MSTETMDGVLSSVDVALEALRRGNMVIVVDDAQRENEGDLVMAAEHCRAEDINFMARFARGLICAPVDEETARRLALDPMVEHNTDLHCTAFTVSVDAKDRTTTGISAAERAITARLLADPEAQSEDLRRPGHLFPLIARRGGVLKRAGHTEAAVDLAKHAGLRPAGVICEIMNEDGTMARLPQLVEFARVHELPIISIEDLIRFRRREDRLVRREVEIHLPTAYGDFRLAAYRFLLDENPERVHLALIKGDIRSREDVLVRVHSECLTGDLLGSLRCDCGPQLHRALERIEEEGVGVLLYMRQEGRGIGLLAKLKAYELQEKGMDTVEANEALGFDADLRDYGEGAQILADLGLRRIRLLTNNPRKIIGLEGYGLEVSERVPLEIAPNPHNERYLKTKSCKLGHYLHV</sequence>
<dbReference type="HAMAP" id="MF_00180">
    <property type="entry name" value="RibB"/>
    <property type="match status" value="1"/>
</dbReference>
<accession>E3CZJ3</accession>
<comment type="cofactor">
    <cofactor evidence="19">
        <name>Mg(2+)</name>
        <dbReference type="ChEBI" id="CHEBI:18420"/>
    </cofactor>
    <cofactor evidence="19">
        <name>Mn(2+)</name>
        <dbReference type="ChEBI" id="CHEBI:29035"/>
    </cofactor>
    <text evidence="19">Binds 2 divalent metal cations per subunit. Magnesium or manganese.</text>
</comment>
<gene>
    <name evidence="19" type="primary">ribBA</name>
    <name evidence="21" type="ORF">Apau_1356</name>
</gene>
<dbReference type="CDD" id="cd00641">
    <property type="entry name" value="GTP_cyclohydro2"/>
    <property type="match status" value="1"/>
</dbReference>
<keyword evidence="15 19" id="KW-0456">Lyase</keyword>
<dbReference type="NCBIfam" id="NF001591">
    <property type="entry name" value="PRK00393.1"/>
    <property type="match status" value="1"/>
</dbReference>
<feature type="binding site" evidence="19">
    <location>
        <position position="35"/>
    </location>
    <ligand>
        <name>Mg(2+)</name>
        <dbReference type="ChEBI" id="CHEBI:18420"/>
        <label>2</label>
    </ligand>
</feature>
<reference evidence="21 22" key="1">
    <citation type="journal article" date="2010" name="Stand. Genomic Sci.">
        <title>Non-contiguous finished genome sequence of Aminomonas paucivorans type strain (GLU-3).</title>
        <authorList>
            <person name="Pitluck S."/>
            <person name="Yasawong M."/>
            <person name="Held B."/>
            <person name="Lapidus A."/>
            <person name="Nolan M."/>
            <person name="Copeland A."/>
            <person name="Lucas S."/>
            <person name="Del Rio T.G."/>
            <person name="Tice H."/>
            <person name="Cheng J.F."/>
            <person name="Chertkov O."/>
            <person name="Goodwin L."/>
            <person name="Tapia R."/>
            <person name="Han C."/>
            <person name="Liolios K."/>
            <person name="Ivanova N."/>
            <person name="Mavromatis K."/>
            <person name="Ovchinnikova G."/>
            <person name="Pati A."/>
            <person name="Chen A."/>
            <person name="Palaniappan K."/>
            <person name="Land M."/>
            <person name="Hauser L."/>
            <person name="Chang Y.J."/>
            <person name="Jeffries C.D."/>
            <person name="Pukall R."/>
            <person name="Spring S."/>
            <person name="Rohde M."/>
            <person name="Sikorski J."/>
            <person name="Goker M."/>
            <person name="Woyke T."/>
            <person name="Bristow J."/>
            <person name="Eisen J.A."/>
            <person name="Markowitz V."/>
            <person name="Hugenholtz P."/>
            <person name="Kyrpides N.C."/>
            <person name="Klenk H.P."/>
        </authorList>
    </citation>
    <scope>NUCLEOTIDE SEQUENCE [LARGE SCALE GENOMIC DNA]</scope>
    <source>
        <strain evidence="21 22">DSM 12260</strain>
    </source>
</reference>
<dbReference type="GO" id="GO:0030145">
    <property type="term" value="F:manganese ion binding"/>
    <property type="evidence" value="ECO:0007669"/>
    <property type="project" value="UniProtKB-UniRule"/>
</dbReference>
<dbReference type="Gene3D" id="3.40.50.10990">
    <property type="entry name" value="GTP cyclohydrolase II"/>
    <property type="match status" value="1"/>
</dbReference>
<dbReference type="GO" id="GO:0005829">
    <property type="term" value="C:cytosol"/>
    <property type="evidence" value="ECO:0007669"/>
    <property type="project" value="TreeGrafter"/>
</dbReference>
<feature type="domain" description="GTP cyclohydrolase II" evidence="20">
    <location>
        <begin position="215"/>
        <end position="383"/>
    </location>
</feature>
<feature type="site" description="Essential for DHBP synthase activity" evidence="19">
    <location>
        <position position="133"/>
    </location>
</feature>
<dbReference type="UniPathway" id="UPA00275">
    <property type="reaction ID" value="UER00399"/>
</dbReference>
<dbReference type="InterPro" id="IPR000422">
    <property type="entry name" value="DHBP_synthase_RibB"/>
</dbReference>
<comment type="pathway">
    <text evidence="4 19">Cofactor biosynthesis; riboflavin biosynthesis; 5-amino-6-(D-ribitylamino)uracil from GTP: step 1/4.</text>
</comment>
<dbReference type="InterPro" id="IPR017945">
    <property type="entry name" value="DHBP_synth_RibB-like_a/b_dom"/>
</dbReference>
<organism evidence="21 22">
    <name type="scientific">Aminomonas paucivorans DSM 12260</name>
    <dbReference type="NCBI Taxonomy" id="584708"/>
    <lineage>
        <taxon>Bacteria</taxon>
        <taxon>Thermotogati</taxon>
        <taxon>Synergistota</taxon>
        <taxon>Synergistia</taxon>
        <taxon>Synergistales</taxon>
        <taxon>Synergistaceae</taxon>
        <taxon>Aminomonas</taxon>
    </lineage>
</organism>
<dbReference type="NCBIfam" id="TIGR00506">
    <property type="entry name" value="ribB"/>
    <property type="match status" value="1"/>
</dbReference>
<evidence type="ECO:0000256" key="2">
    <source>
        <dbReference type="ARBA" id="ARBA00001936"/>
    </source>
</evidence>
<feature type="site" description="Essential for DHBP synthase activity" evidence="19">
    <location>
        <position position="171"/>
    </location>
</feature>
<keyword evidence="12 19" id="KW-0460">Magnesium</keyword>
<evidence type="ECO:0000256" key="8">
    <source>
        <dbReference type="ARBA" id="ARBA00022723"/>
    </source>
</evidence>
<name>E3CZJ3_9BACT</name>
<evidence type="ECO:0000313" key="21">
    <source>
        <dbReference type="EMBL" id="EFQ23777.1"/>
    </source>
</evidence>
<keyword evidence="11 19" id="KW-0862">Zinc</keyword>
<feature type="binding site" evidence="19">
    <location>
        <position position="278"/>
    </location>
    <ligand>
        <name>Zn(2+)</name>
        <dbReference type="ChEBI" id="CHEBI:29105"/>
        <note>catalytic</note>
    </ligand>
</feature>
<dbReference type="Proteomes" id="UP000005096">
    <property type="component" value="Chromosome"/>
</dbReference>
<evidence type="ECO:0000256" key="15">
    <source>
        <dbReference type="ARBA" id="ARBA00023239"/>
    </source>
</evidence>
<dbReference type="NCBIfam" id="TIGR00505">
    <property type="entry name" value="ribA"/>
    <property type="match status" value="1"/>
</dbReference>
<comment type="catalytic activity">
    <reaction evidence="1 19">
        <text>D-ribulose 5-phosphate = (2S)-2-hydroxy-3-oxobutyl phosphate + formate + H(+)</text>
        <dbReference type="Rhea" id="RHEA:18457"/>
        <dbReference type="ChEBI" id="CHEBI:15378"/>
        <dbReference type="ChEBI" id="CHEBI:15740"/>
        <dbReference type="ChEBI" id="CHEBI:58121"/>
        <dbReference type="ChEBI" id="CHEBI:58830"/>
        <dbReference type="EC" id="4.1.99.12"/>
    </reaction>
</comment>
<comment type="similarity">
    <text evidence="6 19">In the N-terminal section; belongs to the DHBP synthase family.</text>
</comment>
<evidence type="ECO:0000259" key="20">
    <source>
        <dbReference type="Pfam" id="PF00925"/>
    </source>
</evidence>
<feature type="active site" description="Proton acceptor; for GTP cyclohydrolase activity" evidence="19">
    <location>
        <position position="339"/>
    </location>
</feature>
<feature type="binding site" evidence="19">
    <location>
        <begin position="305"/>
        <end position="307"/>
    </location>
    <ligand>
        <name>GTP</name>
        <dbReference type="ChEBI" id="CHEBI:37565"/>
    </ligand>
</feature>
<comment type="function">
    <text evidence="3 19">Catalyzes the conversion of D-ribulose 5-phosphate to formate and 3,4-dihydroxy-2-butanone 4-phosphate.</text>
</comment>
<dbReference type="InterPro" id="IPR036144">
    <property type="entry name" value="RibA-like_sf"/>
</dbReference>
<dbReference type="InterPro" id="IPR016299">
    <property type="entry name" value="Riboflavin_synth_RibBA"/>
</dbReference>
<feature type="binding site" evidence="19">
    <location>
        <begin position="147"/>
        <end position="151"/>
    </location>
    <ligand>
        <name>D-ribulose 5-phosphate</name>
        <dbReference type="ChEBI" id="CHEBI:58121"/>
    </ligand>
</feature>
<dbReference type="STRING" id="584708.Apau_1356"/>
<evidence type="ECO:0000256" key="14">
    <source>
        <dbReference type="ARBA" id="ARBA00023211"/>
    </source>
</evidence>
<feature type="region of interest" description="DHBP synthase" evidence="19">
    <location>
        <begin position="1"/>
        <end position="208"/>
    </location>
</feature>
<evidence type="ECO:0000256" key="3">
    <source>
        <dbReference type="ARBA" id="ARBA00002284"/>
    </source>
</evidence>
<keyword evidence="8 19" id="KW-0479">Metal-binding</keyword>
<comment type="similarity">
    <text evidence="19">In the C-terminal section; belongs to the GTP cyclohydrolase II family.</text>
</comment>
<dbReference type="OrthoDB" id="9793111at2"/>
<evidence type="ECO:0000256" key="6">
    <source>
        <dbReference type="ARBA" id="ARBA00005520"/>
    </source>
</evidence>
<evidence type="ECO:0000256" key="9">
    <source>
        <dbReference type="ARBA" id="ARBA00022741"/>
    </source>
</evidence>
<feature type="binding site" evidence="19">
    <location>
        <position position="367"/>
    </location>
    <ligand>
        <name>GTP</name>
        <dbReference type="ChEBI" id="CHEBI:37565"/>
    </ligand>
</feature>
<dbReference type="GO" id="GO:0008686">
    <property type="term" value="F:3,4-dihydroxy-2-butanone-4-phosphate synthase activity"/>
    <property type="evidence" value="ECO:0007669"/>
    <property type="project" value="UniProtKB-UniRule"/>
</dbReference>
<dbReference type="PIRSF" id="PIRSF001259">
    <property type="entry name" value="RibA"/>
    <property type="match status" value="1"/>
</dbReference>
<dbReference type="HAMAP" id="MF_00179">
    <property type="entry name" value="RibA"/>
    <property type="match status" value="1"/>
</dbReference>
<dbReference type="Gene3D" id="3.90.870.10">
    <property type="entry name" value="DHBP synthase"/>
    <property type="match status" value="1"/>
</dbReference>
<keyword evidence="14 19" id="KW-0464">Manganese</keyword>
<feature type="region of interest" description="GTP cyclohydrolase II" evidence="19">
    <location>
        <begin position="209"/>
        <end position="409"/>
    </location>
</feature>
<dbReference type="PANTHER" id="PTHR21327">
    <property type="entry name" value="GTP CYCLOHYDROLASE II-RELATED"/>
    <property type="match status" value="1"/>
</dbReference>
<comment type="pathway">
    <text evidence="5 19">Cofactor biosynthesis; riboflavin biosynthesis; 2-hydroxy-3-oxobutyl phosphate from D-ribulose 5-phosphate: step 1/1.</text>
</comment>
<dbReference type="GO" id="GO:0005525">
    <property type="term" value="F:GTP binding"/>
    <property type="evidence" value="ECO:0007669"/>
    <property type="project" value="UniProtKB-KW"/>
</dbReference>
<evidence type="ECO:0000256" key="13">
    <source>
        <dbReference type="ARBA" id="ARBA00023134"/>
    </source>
</evidence>
<dbReference type="FunFam" id="3.90.870.10:FF:000001">
    <property type="entry name" value="Riboflavin biosynthesis protein RibBA"/>
    <property type="match status" value="1"/>
</dbReference>
<feature type="binding site" evidence="19">
    <location>
        <position position="280"/>
    </location>
    <ligand>
        <name>Zn(2+)</name>
        <dbReference type="ChEBI" id="CHEBI:29105"/>
        <note>catalytic</note>
    </ligand>
</feature>
<dbReference type="HOGENOM" id="CLU_020273_1_2_0"/>
<dbReference type="GO" id="GO:0003935">
    <property type="term" value="F:GTP cyclohydrolase II activity"/>
    <property type="evidence" value="ECO:0007669"/>
    <property type="project" value="UniProtKB-UniRule"/>
</dbReference>
<dbReference type="eggNOG" id="COG0108">
    <property type="taxonomic scope" value="Bacteria"/>
</dbReference>
<dbReference type="GO" id="GO:0008270">
    <property type="term" value="F:zinc ion binding"/>
    <property type="evidence" value="ECO:0007669"/>
    <property type="project" value="UniProtKB-UniRule"/>
</dbReference>
<dbReference type="EMBL" id="CM001022">
    <property type="protein sequence ID" value="EFQ23777.1"/>
    <property type="molecule type" value="Genomic_DNA"/>
</dbReference>
<comment type="cofactor">
    <cofactor evidence="2">
        <name>Mn(2+)</name>
        <dbReference type="ChEBI" id="CHEBI:29035"/>
    </cofactor>
</comment>
<evidence type="ECO:0000256" key="18">
    <source>
        <dbReference type="ARBA" id="ARBA00049295"/>
    </source>
</evidence>
<evidence type="ECO:0000313" key="22">
    <source>
        <dbReference type="Proteomes" id="UP000005096"/>
    </source>
</evidence>
<dbReference type="NCBIfam" id="NF006803">
    <property type="entry name" value="PRK09311.1"/>
    <property type="match status" value="1"/>
</dbReference>
<dbReference type="GO" id="GO:0009231">
    <property type="term" value="P:riboflavin biosynthetic process"/>
    <property type="evidence" value="ECO:0007669"/>
    <property type="project" value="UniProtKB-UniRule"/>
</dbReference>
<evidence type="ECO:0000256" key="11">
    <source>
        <dbReference type="ARBA" id="ARBA00022833"/>
    </source>
</evidence>
<keyword evidence="16 19" id="KW-0511">Multifunctional enzyme</keyword>
<feature type="binding site" evidence="19">
    <location>
        <begin position="34"/>
        <end position="35"/>
    </location>
    <ligand>
        <name>D-ribulose 5-phosphate</name>
        <dbReference type="ChEBI" id="CHEBI:58121"/>
    </ligand>
</feature>
<feature type="binding site" evidence="19">
    <location>
        <position position="362"/>
    </location>
    <ligand>
        <name>GTP</name>
        <dbReference type="ChEBI" id="CHEBI:37565"/>
    </ligand>
</feature>
<keyword evidence="9 19" id="KW-0547">Nucleotide-binding</keyword>
<protein>
    <recommendedName>
        <fullName evidence="19">Riboflavin biosynthesis protein RibBA</fullName>
    </recommendedName>
    <domain>
        <recommendedName>
            <fullName evidence="19">3,4-dihydroxy-2-butanone 4-phosphate synthase</fullName>
            <shortName evidence="19">DHBP synthase</shortName>
            <ecNumber evidence="19">4.1.99.12</ecNumber>
        </recommendedName>
    </domain>
    <domain>
        <recommendedName>
            <fullName evidence="19">GTP cyclohydrolase-2</fullName>
            <ecNumber evidence="19">3.5.4.25</ecNumber>
        </recommendedName>
        <alternativeName>
            <fullName evidence="19">GTP cyclohydrolase II</fullName>
        </alternativeName>
    </domain>
</protein>
<feature type="binding site" evidence="19">
    <location>
        <position position="267"/>
    </location>
    <ligand>
        <name>Zn(2+)</name>
        <dbReference type="ChEBI" id="CHEBI:29105"/>
        <note>catalytic</note>
    </ligand>
</feature>
<dbReference type="SUPFAM" id="SSF55821">
    <property type="entry name" value="YrdC/RibB"/>
    <property type="match status" value="1"/>
</dbReference>
<dbReference type="PaxDb" id="584708-Apau_1356"/>
<keyword evidence="7 19" id="KW-0686">Riboflavin biosynthesis</keyword>
<proteinExistence type="inferred from homology"/>
<evidence type="ECO:0000256" key="4">
    <source>
        <dbReference type="ARBA" id="ARBA00004853"/>
    </source>
</evidence>